<organism evidence="1 2">
    <name type="scientific">Xanthomarina gelatinilytica</name>
    <dbReference type="NCBI Taxonomy" id="1137281"/>
    <lineage>
        <taxon>Bacteria</taxon>
        <taxon>Pseudomonadati</taxon>
        <taxon>Bacteroidota</taxon>
        <taxon>Flavobacteriia</taxon>
        <taxon>Flavobacteriales</taxon>
        <taxon>Flavobacteriaceae</taxon>
        <taxon>Xanthomarina</taxon>
    </lineage>
</organism>
<reference evidence="1 2" key="1">
    <citation type="journal article" date="2018" name="Nat. Biotechnol.">
        <title>A standardized bacterial taxonomy based on genome phylogeny substantially revises the tree of life.</title>
        <authorList>
            <person name="Parks D.H."/>
            <person name="Chuvochina M."/>
            <person name="Waite D.W."/>
            <person name="Rinke C."/>
            <person name="Skarshewski A."/>
            <person name="Chaumeil P.A."/>
            <person name="Hugenholtz P."/>
        </authorList>
    </citation>
    <scope>NUCLEOTIDE SEQUENCE [LARGE SCALE GENOMIC DNA]</scope>
    <source>
        <strain evidence="1">UBA10227</strain>
    </source>
</reference>
<dbReference type="Proteomes" id="UP000263268">
    <property type="component" value="Unassembled WGS sequence"/>
</dbReference>
<gene>
    <name evidence="1" type="ORF">DHV22_08070</name>
</gene>
<evidence type="ECO:0000313" key="1">
    <source>
        <dbReference type="EMBL" id="HCY81544.1"/>
    </source>
</evidence>
<proteinExistence type="predicted"/>
<protein>
    <recommendedName>
        <fullName evidence="3">Phage protein D</fullName>
    </recommendedName>
</protein>
<evidence type="ECO:0008006" key="3">
    <source>
        <dbReference type="Google" id="ProtNLM"/>
    </source>
</evidence>
<dbReference type="SUPFAM" id="SSF69279">
    <property type="entry name" value="Phage tail proteins"/>
    <property type="match status" value="1"/>
</dbReference>
<name>A0A3D6BRL1_9FLAO</name>
<comment type="caution">
    <text evidence="1">The sequence shown here is derived from an EMBL/GenBank/DDBJ whole genome shotgun (WGS) entry which is preliminary data.</text>
</comment>
<evidence type="ECO:0000313" key="2">
    <source>
        <dbReference type="Proteomes" id="UP000263268"/>
    </source>
</evidence>
<sequence>MTLALTCDIVFHANSRRDAITMHQVTELEFESSYKLMTDRGSLTLPRKVRFFDRNNIKDVFRRGDALTISFGYDGKNIEEFKGYISDVSADIPVVIKFEDEMYNIKKLPVNFSAANTTLENLLRAIIPDYDINALEGVQLGGVRLPKTTVGPVLDKLQSEWGLYTYMKGQQVVSGKYYADDSDLPTVQFHLERNCVSTQLNYQKKEDVKLKIKCVSTLANGEKITVENIGDIDGNERQLSFYNISVKAELERLGNLEYEKYKQDRYDGSFTAFGIPSVKHGMKCKITSDLYDERSGTYFIESVVKSFGPGGIRQEITLGDKV</sequence>
<accession>A0A3D6BRL1</accession>
<dbReference type="EMBL" id="DPRK01000128">
    <property type="protein sequence ID" value="HCY81544.1"/>
    <property type="molecule type" value="Genomic_DNA"/>
</dbReference>
<dbReference type="AlphaFoldDB" id="A0A3D6BRL1"/>